<keyword evidence="6 15" id="KW-0548">Nucleotidyltransferase</keyword>
<keyword evidence="10 15" id="KW-0460">Magnesium</keyword>
<evidence type="ECO:0000256" key="4">
    <source>
        <dbReference type="ARBA" id="ARBA00022490"/>
    </source>
</evidence>
<feature type="active site" evidence="15">
    <location>
        <position position="142"/>
    </location>
</feature>
<feature type="site" description="Substrate discrimination" evidence="15">
    <location>
        <position position="52"/>
    </location>
</feature>
<evidence type="ECO:0000256" key="10">
    <source>
        <dbReference type="ARBA" id="ARBA00022842"/>
    </source>
</evidence>
<dbReference type="EC" id="2.7.7.7" evidence="15"/>
<keyword evidence="12 15" id="KW-0238">DNA-binding</keyword>
<gene>
    <name evidence="15" type="primary">dinB</name>
    <name evidence="17" type="ORF">HNR46_003417</name>
</gene>
<reference evidence="17 18" key="1">
    <citation type="submission" date="2020-08" db="EMBL/GenBank/DDBJ databases">
        <title>Genomic Encyclopedia of Type Strains, Phase IV (KMG-IV): sequencing the most valuable type-strain genomes for metagenomic binning, comparative biology and taxonomic classification.</title>
        <authorList>
            <person name="Goeker M."/>
        </authorList>
    </citation>
    <scope>NUCLEOTIDE SEQUENCE [LARGE SCALE GENOMIC DNA]</scope>
    <source>
        <strain evidence="17 18">YC6886</strain>
    </source>
</reference>
<dbReference type="InterPro" id="IPR043502">
    <property type="entry name" value="DNA/RNA_pol_sf"/>
</dbReference>
<comment type="function">
    <text evidence="15">Poorly processive, error-prone DNA polymerase involved in untargeted mutagenesis. Copies undamaged DNA at stalled replication forks, which arise in vivo from mismatched or misaligned primer ends. These misaligned primers can be extended by PolIV. Exhibits no 3'-5' exonuclease (proofreading) activity. May be involved in translesional synthesis, in conjunction with the beta clamp from PolIII.</text>
</comment>
<dbReference type="GO" id="GO:0006261">
    <property type="term" value="P:DNA-templated DNA replication"/>
    <property type="evidence" value="ECO:0007669"/>
    <property type="project" value="UniProtKB-UniRule"/>
</dbReference>
<dbReference type="Pfam" id="PF00817">
    <property type="entry name" value="IMS"/>
    <property type="match status" value="1"/>
</dbReference>
<feature type="domain" description="UmuC" evidence="16">
    <location>
        <begin position="43"/>
        <end position="220"/>
    </location>
</feature>
<dbReference type="GO" id="GO:0042276">
    <property type="term" value="P:error-prone translesion synthesis"/>
    <property type="evidence" value="ECO:0007669"/>
    <property type="project" value="TreeGrafter"/>
</dbReference>
<comment type="similarity">
    <text evidence="2 15">Belongs to the DNA polymerase type-Y family.</text>
</comment>
<dbReference type="InterPro" id="IPR036775">
    <property type="entry name" value="DNA_pol_Y-fam_lit_finger_sf"/>
</dbReference>
<protein>
    <recommendedName>
        <fullName evidence="15">DNA polymerase IV</fullName>
        <shortName evidence="15">Pol IV</shortName>
        <ecNumber evidence="15">2.7.7.7</ecNumber>
    </recommendedName>
</protein>
<dbReference type="InterPro" id="IPR053848">
    <property type="entry name" value="IMS_HHH_1"/>
</dbReference>
<evidence type="ECO:0000256" key="8">
    <source>
        <dbReference type="ARBA" id="ARBA00022723"/>
    </source>
</evidence>
<dbReference type="PROSITE" id="PS50173">
    <property type="entry name" value="UMUC"/>
    <property type="match status" value="1"/>
</dbReference>
<dbReference type="NCBIfam" id="NF002677">
    <property type="entry name" value="PRK02406.1"/>
    <property type="match status" value="1"/>
</dbReference>
<dbReference type="GO" id="GO:0009432">
    <property type="term" value="P:SOS response"/>
    <property type="evidence" value="ECO:0007669"/>
    <property type="project" value="TreeGrafter"/>
</dbReference>
<comment type="subcellular location">
    <subcellularLocation>
        <location evidence="1 15">Cytoplasm</location>
    </subcellularLocation>
</comment>
<comment type="subunit">
    <text evidence="15">Monomer.</text>
</comment>
<dbReference type="EMBL" id="JACHFD010000021">
    <property type="protein sequence ID" value="MBB5353163.1"/>
    <property type="molecule type" value="Genomic_DNA"/>
</dbReference>
<dbReference type="FunFam" id="3.40.1170.60:FF:000001">
    <property type="entry name" value="DNA polymerase IV"/>
    <property type="match status" value="1"/>
</dbReference>
<feature type="binding site" evidence="15">
    <location>
        <position position="141"/>
    </location>
    <ligand>
        <name>Mg(2+)</name>
        <dbReference type="ChEBI" id="CHEBI:18420"/>
    </ligand>
</feature>
<evidence type="ECO:0000256" key="14">
    <source>
        <dbReference type="ARBA" id="ARBA00049244"/>
    </source>
</evidence>
<evidence type="ECO:0000256" key="12">
    <source>
        <dbReference type="ARBA" id="ARBA00023125"/>
    </source>
</evidence>
<evidence type="ECO:0000259" key="16">
    <source>
        <dbReference type="PROSITE" id="PS50173"/>
    </source>
</evidence>
<evidence type="ECO:0000256" key="3">
    <source>
        <dbReference type="ARBA" id="ARBA00022457"/>
    </source>
</evidence>
<dbReference type="GO" id="GO:0005829">
    <property type="term" value="C:cytosol"/>
    <property type="evidence" value="ECO:0007669"/>
    <property type="project" value="TreeGrafter"/>
</dbReference>
<proteinExistence type="inferred from homology"/>
<keyword evidence="13 15" id="KW-0234">DNA repair</keyword>
<keyword evidence="3 15" id="KW-0515">Mutator protein</keyword>
<keyword evidence="11 15" id="KW-0239">DNA-directed DNA polymerase</keyword>
<evidence type="ECO:0000313" key="17">
    <source>
        <dbReference type="EMBL" id="MBB5353163.1"/>
    </source>
</evidence>
<evidence type="ECO:0000256" key="6">
    <source>
        <dbReference type="ARBA" id="ARBA00022695"/>
    </source>
</evidence>
<organism evidence="17 18">
    <name type="scientific">Haloferula luteola</name>
    <dbReference type="NCBI Taxonomy" id="595692"/>
    <lineage>
        <taxon>Bacteria</taxon>
        <taxon>Pseudomonadati</taxon>
        <taxon>Verrucomicrobiota</taxon>
        <taxon>Verrucomicrobiia</taxon>
        <taxon>Verrucomicrobiales</taxon>
        <taxon>Verrucomicrobiaceae</taxon>
        <taxon>Haloferula</taxon>
    </lineage>
</organism>
<dbReference type="SUPFAM" id="SSF100879">
    <property type="entry name" value="Lesion bypass DNA polymerase (Y-family), little finger domain"/>
    <property type="match status" value="1"/>
</dbReference>
<dbReference type="InterPro" id="IPR043128">
    <property type="entry name" value="Rev_trsase/Diguanyl_cyclase"/>
</dbReference>
<evidence type="ECO:0000256" key="13">
    <source>
        <dbReference type="ARBA" id="ARBA00023204"/>
    </source>
</evidence>
<dbReference type="SUPFAM" id="SSF56672">
    <property type="entry name" value="DNA/RNA polymerases"/>
    <property type="match status" value="1"/>
</dbReference>
<dbReference type="GO" id="GO:0003684">
    <property type="term" value="F:damaged DNA binding"/>
    <property type="evidence" value="ECO:0007669"/>
    <property type="project" value="InterPro"/>
</dbReference>
<dbReference type="Gene3D" id="3.30.70.270">
    <property type="match status" value="1"/>
</dbReference>
<accession>A0A840V692</accession>
<dbReference type="InterPro" id="IPR001126">
    <property type="entry name" value="UmuC"/>
</dbReference>
<dbReference type="GO" id="GO:0000287">
    <property type="term" value="F:magnesium ion binding"/>
    <property type="evidence" value="ECO:0007669"/>
    <property type="project" value="UniProtKB-UniRule"/>
</dbReference>
<feature type="binding site" evidence="15">
    <location>
        <position position="47"/>
    </location>
    <ligand>
        <name>Mg(2+)</name>
        <dbReference type="ChEBI" id="CHEBI:18420"/>
    </ligand>
</feature>
<dbReference type="Gene3D" id="1.10.150.20">
    <property type="entry name" value="5' to 3' exonuclease, C-terminal subdomain"/>
    <property type="match status" value="1"/>
</dbReference>
<dbReference type="InterPro" id="IPR017961">
    <property type="entry name" value="DNA_pol_Y-fam_little_finger"/>
</dbReference>
<evidence type="ECO:0000256" key="2">
    <source>
        <dbReference type="ARBA" id="ARBA00010945"/>
    </source>
</evidence>
<evidence type="ECO:0000256" key="5">
    <source>
        <dbReference type="ARBA" id="ARBA00022679"/>
    </source>
</evidence>
<keyword evidence="18" id="KW-1185">Reference proteome</keyword>
<dbReference type="CDD" id="cd03586">
    <property type="entry name" value="PolY_Pol_IV_kappa"/>
    <property type="match status" value="1"/>
</dbReference>
<dbReference type="Pfam" id="PF21999">
    <property type="entry name" value="IMS_HHH_1"/>
    <property type="match status" value="1"/>
</dbReference>
<evidence type="ECO:0000256" key="9">
    <source>
        <dbReference type="ARBA" id="ARBA00022763"/>
    </source>
</evidence>
<evidence type="ECO:0000313" key="18">
    <source>
        <dbReference type="Proteomes" id="UP000557717"/>
    </source>
</evidence>
<comment type="cofactor">
    <cofactor evidence="15">
        <name>Mg(2+)</name>
        <dbReference type="ChEBI" id="CHEBI:18420"/>
    </cofactor>
    <text evidence="15">Binds 2 magnesium ions per subunit.</text>
</comment>
<dbReference type="GO" id="GO:0006281">
    <property type="term" value="P:DNA repair"/>
    <property type="evidence" value="ECO:0007669"/>
    <property type="project" value="UniProtKB-UniRule"/>
</dbReference>
<name>A0A840V692_9BACT</name>
<dbReference type="PANTHER" id="PTHR11076">
    <property type="entry name" value="DNA REPAIR POLYMERASE UMUC / TRANSFERASE FAMILY MEMBER"/>
    <property type="match status" value="1"/>
</dbReference>
<dbReference type="GO" id="GO:0003887">
    <property type="term" value="F:DNA-directed DNA polymerase activity"/>
    <property type="evidence" value="ECO:0007669"/>
    <property type="project" value="UniProtKB-UniRule"/>
</dbReference>
<dbReference type="InterPro" id="IPR022880">
    <property type="entry name" value="DNApol_IV"/>
</dbReference>
<keyword evidence="7 15" id="KW-0235">DNA replication</keyword>
<keyword evidence="5 15" id="KW-0808">Transferase</keyword>
<evidence type="ECO:0000256" key="15">
    <source>
        <dbReference type="HAMAP-Rule" id="MF_01113"/>
    </source>
</evidence>
<dbReference type="HAMAP" id="MF_01113">
    <property type="entry name" value="DNApol_IV"/>
    <property type="match status" value="1"/>
</dbReference>
<keyword evidence="4 15" id="KW-0963">Cytoplasm</keyword>
<comment type="caution">
    <text evidence="17">The sequence shown here is derived from an EMBL/GenBank/DDBJ whole genome shotgun (WGS) entry which is preliminary data.</text>
</comment>
<keyword evidence="8 15" id="KW-0479">Metal-binding</keyword>
<keyword evidence="9 15" id="KW-0227">DNA damage</keyword>
<sequence length="384" mass="43234">MNAPPSARASIAQVFRSAGIVLRPAAAVPDHRPRGRPETMRKILHIDMDCFYAAIEERENPALRGKPVGVGGSSRRGVLTTANYEARKYGCRSAMPVFKAKELCPHLILVPVRFDLYRSESARIRAIFGRFTEKIEPLSLDEAYLDVSHLRSSGAAIARELRAQIREETGLTASAGIAPNKLIAKIASDWNKPDGQHEVTRDEVAEFMAQLPVGRLWGIGPKMRGKLNAMGIHTCGDLQRLDKLELAQRFGSWGLELHDLSRGEDTREVRTESIRKSVSCEHTFPENIQTLPALEPMLLAMIEEVREDLERKHSNRLIRSLVIKMKFSDFTRTTAEKAHAELDAHLLKELLAEAWKRGQNRPVRLLGVGVRFRDPEEKQQLDLF</sequence>
<dbReference type="AlphaFoldDB" id="A0A840V692"/>
<dbReference type="RefSeq" id="WP_221285231.1">
    <property type="nucleotide sequence ID" value="NZ_JACHFD010000021.1"/>
</dbReference>
<evidence type="ECO:0000256" key="11">
    <source>
        <dbReference type="ARBA" id="ARBA00022932"/>
    </source>
</evidence>
<dbReference type="InterPro" id="IPR050116">
    <property type="entry name" value="DNA_polymerase-Y"/>
</dbReference>
<comment type="catalytic activity">
    <reaction evidence="14 15">
        <text>DNA(n) + a 2'-deoxyribonucleoside 5'-triphosphate = DNA(n+1) + diphosphate</text>
        <dbReference type="Rhea" id="RHEA:22508"/>
        <dbReference type="Rhea" id="RHEA-COMP:17339"/>
        <dbReference type="Rhea" id="RHEA-COMP:17340"/>
        <dbReference type="ChEBI" id="CHEBI:33019"/>
        <dbReference type="ChEBI" id="CHEBI:61560"/>
        <dbReference type="ChEBI" id="CHEBI:173112"/>
        <dbReference type="EC" id="2.7.7.7"/>
    </reaction>
</comment>
<evidence type="ECO:0000256" key="7">
    <source>
        <dbReference type="ARBA" id="ARBA00022705"/>
    </source>
</evidence>
<dbReference type="Pfam" id="PF11799">
    <property type="entry name" value="IMS_C"/>
    <property type="match status" value="1"/>
</dbReference>
<dbReference type="Gene3D" id="3.30.1490.100">
    <property type="entry name" value="DNA polymerase, Y-family, little finger domain"/>
    <property type="match status" value="1"/>
</dbReference>
<evidence type="ECO:0000256" key="1">
    <source>
        <dbReference type="ARBA" id="ARBA00004496"/>
    </source>
</evidence>
<dbReference type="Gene3D" id="3.40.1170.60">
    <property type="match status" value="1"/>
</dbReference>
<dbReference type="Proteomes" id="UP000557717">
    <property type="component" value="Unassembled WGS sequence"/>
</dbReference>
<dbReference type="PANTHER" id="PTHR11076:SF33">
    <property type="entry name" value="DNA POLYMERASE KAPPA"/>
    <property type="match status" value="1"/>
</dbReference>